<protein>
    <recommendedName>
        <fullName evidence="4">HMG box domain-containing protein</fullName>
    </recommendedName>
</protein>
<evidence type="ECO:0000256" key="1">
    <source>
        <dbReference type="ARBA" id="ARBA00023125"/>
    </source>
</evidence>
<dbReference type="InterPro" id="IPR036910">
    <property type="entry name" value="HMG_box_dom_sf"/>
</dbReference>
<keyword evidence="1 2" id="KW-0238">DNA-binding</keyword>
<proteinExistence type="predicted"/>
<feature type="DNA-binding region" description="HMG box" evidence="2">
    <location>
        <begin position="341"/>
        <end position="413"/>
    </location>
</feature>
<reference evidence="6" key="2">
    <citation type="submission" date="2015-01" db="EMBL/GenBank/DDBJ databases">
        <title>Evolutionary Origins and Diversification of the Mycorrhizal Mutualists.</title>
        <authorList>
            <consortium name="DOE Joint Genome Institute"/>
            <consortium name="Mycorrhizal Genomics Consortium"/>
            <person name="Kohler A."/>
            <person name="Kuo A."/>
            <person name="Nagy L.G."/>
            <person name="Floudas D."/>
            <person name="Copeland A."/>
            <person name="Barry K.W."/>
            <person name="Cichocki N."/>
            <person name="Veneault-Fourrey C."/>
            <person name="LaButti K."/>
            <person name="Lindquist E.A."/>
            <person name="Lipzen A."/>
            <person name="Lundell T."/>
            <person name="Morin E."/>
            <person name="Murat C."/>
            <person name="Riley R."/>
            <person name="Ohm R."/>
            <person name="Sun H."/>
            <person name="Tunlid A."/>
            <person name="Henrissat B."/>
            <person name="Grigoriev I.V."/>
            <person name="Hibbett D.S."/>
            <person name="Martin F."/>
        </authorList>
    </citation>
    <scope>NUCLEOTIDE SEQUENCE [LARGE SCALE GENOMIC DNA]</scope>
    <source>
        <strain evidence="6">h7</strain>
    </source>
</reference>
<keyword evidence="6" id="KW-1185">Reference proteome</keyword>
<dbReference type="GO" id="GO:0003677">
    <property type="term" value="F:DNA binding"/>
    <property type="evidence" value="ECO:0007669"/>
    <property type="project" value="UniProtKB-UniRule"/>
</dbReference>
<feature type="region of interest" description="Disordered" evidence="3">
    <location>
        <begin position="178"/>
        <end position="234"/>
    </location>
</feature>
<gene>
    <name evidence="5" type="ORF">M413DRAFT_65005</name>
</gene>
<dbReference type="OrthoDB" id="5550281at2759"/>
<dbReference type="PROSITE" id="PS50118">
    <property type="entry name" value="HMG_BOX_2"/>
    <property type="match status" value="2"/>
</dbReference>
<dbReference type="HOGENOM" id="CLU_020994_0_0_1"/>
<evidence type="ECO:0000313" key="6">
    <source>
        <dbReference type="Proteomes" id="UP000053424"/>
    </source>
</evidence>
<feature type="compositionally biased region" description="Basic and acidic residues" evidence="3">
    <location>
        <begin position="189"/>
        <end position="202"/>
    </location>
</feature>
<reference evidence="5 6" key="1">
    <citation type="submission" date="2014-04" db="EMBL/GenBank/DDBJ databases">
        <authorList>
            <consortium name="DOE Joint Genome Institute"/>
            <person name="Kuo A."/>
            <person name="Gay G."/>
            <person name="Dore J."/>
            <person name="Kohler A."/>
            <person name="Nagy L.G."/>
            <person name="Floudas D."/>
            <person name="Copeland A."/>
            <person name="Barry K.W."/>
            <person name="Cichocki N."/>
            <person name="Veneault-Fourrey C."/>
            <person name="LaButti K."/>
            <person name="Lindquist E.A."/>
            <person name="Lipzen A."/>
            <person name="Lundell T."/>
            <person name="Morin E."/>
            <person name="Murat C."/>
            <person name="Sun H."/>
            <person name="Tunlid A."/>
            <person name="Henrissat B."/>
            <person name="Grigoriev I.V."/>
            <person name="Hibbett D.S."/>
            <person name="Martin F."/>
            <person name="Nordberg H.P."/>
            <person name="Cantor M.N."/>
            <person name="Hua S.X."/>
        </authorList>
    </citation>
    <scope>NUCLEOTIDE SEQUENCE [LARGE SCALE GENOMIC DNA]</scope>
    <source>
        <strain evidence="6">h7</strain>
    </source>
</reference>
<dbReference type="GO" id="GO:0005634">
    <property type="term" value="C:nucleus"/>
    <property type="evidence" value="ECO:0007669"/>
    <property type="project" value="UniProtKB-UniRule"/>
</dbReference>
<organism evidence="5 6">
    <name type="scientific">Hebeloma cylindrosporum</name>
    <dbReference type="NCBI Taxonomy" id="76867"/>
    <lineage>
        <taxon>Eukaryota</taxon>
        <taxon>Fungi</taxon>
        <taxon>Dikarya</taxon>
        <taxon>Basidiomycota</taxon>
        <taxon>Agaricomycotina</taxon>
        <taxon>Agaricomycetes</taxon>
        <taxon>Agaricomycetidae</taxon>
        <taxon>Agaricales</taxon>
        <taxon>Agaricineae</taxon>
        <taxon>Hymenogastraceae</taxon>
        <taxon>Hebeloma</taxon>
    </lineage>
</organism>
<feature type="compositionally biased region" description="Low complexity" evidence="3">
    <location>
        <begin position="213"/>
        <end position="229"/>
    </location>
</feature>
<feature type="region of interest" description="Disordered" evidence="3">
    <location>
        <begin position="434"/>
        <end position="460"/>
    </location>
</feature>
<feature type="region of interest" description="Disordered" evidence="3">
    <location>
        <begin position="127"/>
        <end position="152"/>
    </location>
</feature>
<dbReference type="InterPro" id="IPR009071">
    <property type="entry name" value="HMG_box_dom"/>
</dbReference>
<feature type="domain" description="HMG box" evidence="4">
    <location>
        <begin position="237"/>
        <end position="306"/>
    </location>
</feature>
<dbReference type="Gene3D" id="1.10.30.10">
    <property type="entry name" value="High mobility group box domain"/>
    <property type="match status" value="2"/>
</dbReference>
<name>A0A0C3CCA6_HEBCY</name>
<dbReference type="EMBL" id="KN831771">
    <property type="protein sequence ID" value="KIM46420.1"/>
    <property type="molecule type" value="Genomic_DNA"/>
</dbReference>
<sequence length="460" mass="51209">MDWNSDVKPTTYSFSTFDFSPQPYDPYQEPLDDLATWINDPDLSPSSPIPIPSPTDTNFSVSPSSYVAYTDPNFSPSSFAALHPLPRSISPPSSFEDNPMARPRVHSFVSPRDMSSLQTPSWATQLWDAPSAQRTISRPSVRHSPLTTTSDLATIRMRRSSASSPVFQSSSAPALTETLVPAMTRGYSRRADSVTDDRDATVRRKKRSPEGDTPVPSTSKSATAASDSPLKSVLHPPKLAPSAWQLYFTDWIQKQQASGTRKLNVAQAAKEAGQEYACLSNAEKEPYKRRSQAMKEAREKEHNAYMRTLTPDDIKRENMFRAAQRKAGKSRKSNIKDPNAPKKPLSAYFMFLQRIRANPRLVAEIFGDETETTKQSVLAAAKWRSMTDAERQPFLAQAEQEKMEYEAARRLYEEGTTGFGSSINFSILPGSPHFPIVKTESESESEGFTTDDGSERPGRS</sequence>
<evidence type="ECO:0000256" key="2">
    <source>
        <dbReference type="PROSITE-ProRule" id="PRU00267"/>
    </source>
</evidence>
<dbReference type="PANTHER" id="PTHR48112:SF22">
    <property type="entry name" value="MITOCHONDRIAL TRANSCRIPTION FACTOR A, ISOFORM B"/>
    <property type="match status" value="1"/>
</dbReference>
<dbReference type="Pfam" id="PF09011">
    <property type="entry name" value="HMG_box_2"/>
    <property type="match status" value="1"/>
</dbReference>
<feature type="DNA-binding region" description="HMG box" evidence="2">
    <location>
        <begin position="237"/>
        <end position="306"/>
    </location>
</feature>
<accession>A0A0C3CCA6</accession>
<feature type="domain" description="HMG box" evidence="4">
    <location>
        <begin position="341"/>
        <end position="413"/>
    </location>
</feature>
<evidence type="ECO:0000259" key="4">
    <source>
        <dbReference type="PROSITE" id="PS50118"/>
    </source>
</evidence>
<dbReference type="AlphaFoldDB" id="A0A0C3CCA6"/>
<dbReference type="STRING" id="686832.A0A0C3CCA6"/>
<dbReference type="SMART" id="SM00398">
    <property type="entry name" value="HMG"/>
    <property type="match status" value="2"/>
</dbReference>
<dbReference type="SUPFAM" id="SSF47095">
    <property type="entry name" value="HMG-box"/>
    <property type="match status" value="2"/>
</dbReference>
<dbReference type="InterPro" id="IPR050342">
    <property type="entry name" value="HMGB"/>
</dbReference>
<evidence type="ECO:0000313" key="5">
    <source>
        <dbReference type="EMBL" id="KIM46420.1"/>
    </source>
</evidence>
<dbReference type="Pfam" id="PF00505">
    <property type="entry name" value="HMG_box"/>
    <property type="match status" value="1"/>
</dbReference>
<dbReference type="PANTHER" id="PTHR48112">
    <property type="entry name" value="HIGH MOBILITY GROUP PROTEIN DSP1"/>
    <property type="match status" value="1"/>
</dbReference>
<dbReference type="Proteomes" id="UP000053424">
    <property type="component" value="Unassembled WGS sequence"/>
</dbReference>
<evidence type="ECO:0000256" key="3">
    <source>
        <dbReference type="SAM" id="MobiDB-lite"/>
    </source>
</evidence>
<keyword evidence="2" id="KW-0539">Nucleus</keyword>